<name>A0ABR8NY64_9GAMM</name>
<evidence type="ECO:0000256" key="3">
    <source>
        <dbReference type="ARBA" id="ARBA00038493"/>
    </source>
</evidence>
<reference evidence="5 6" key="1">
    <citation type="submission" date="2020-09" db="EMBL/GenBank/DDBJ databases">
        <title>Marinomonas sp. nov., isolated from the cysticercosis algae of Qingdao, China.</title>
        <authorList>
            <person name="Sun X."/>
        </authorList>
    </citation>
    <scope>NUCLEOTIDE SEQUENCE [LARGE SCALE GENOMIC DNA]</scope>
    <source>
        <strain evidence="5 6">SM2066</strain>
    </source>
</reference>
<sequence>MSKNKILVVLTSHSDLGNSGHKTGFWVEEFAAPYYAFIDAGAEVIVATPKGGQAPIDPNSETPDAQTDATTRFYDDKATQYIIANTHKLADMKHDDFDAVFYPGGHGPLWDLTDNAESIALIESFIQANKPISSVCHAPSAFLNIKDANGEYFIKGKTVTGFTNSEEAAVQLTDIVPFLLEDEMKKRGADYKNTADWAAFAVQDGLMITGQNPASSELVAEKLLTQLNK</sequence>
<evidence type="ECO:0000313" key="6">
    <source>
        <dbReference type="Proteomes" id="UP000604161"/>
    </source>
</evidence>
<keyword evidence="1" id="KW-0346">Stress response</keyword>
<evidence type="ECO:0000259" key="4">
    <source>
        <dbReference type="Pfam" id="PF01965"/>
    </source>
</evidence>
<comment type="similarity">
    <text evidence="3">Belongs to the peptidase C56 family. HSP31-like subfamily.</text>
</comment>
<keyword evidence="6" id="KW-1185">Reference proteome</keyword>
<dbReference type="PANTHER" id="PTHR48094">
    <property type="entry name" value="PROTEIN/NUCLEIC ACID DEGLYCASE DJ-1-RELATED"/>
    <property type="match status" value="1"/>
</dbReference>
<protein>
    <submittedName>
        <fullName evidence="5">Type 1 glutamine amidotransferase domain-containing protein</fullName>
    </submittedName>
</protein>
<gene>
    <name evidence="5" type="ORF">IF202_07955</name>
</gene>
<feature type="domain" description="DJ-1/PfpI" evidence="4">
    <location>
        <begin position="28"/>
        <end position="225"/>
    </location>
</feature>
<keyword evidence="2" id="KW-0456">Lyase</keyword>
<dbReference type="CDD" id="cd03141">
    <property type="entry name" value="GATase1_Hsp31_like"/>
    <property type="match status" value="1"/>
</dbReference>
<dbReference type="InterPro" id="IPR050325">
    <property type="entry name" value="Prot/Nucl_acid_deglycase"/>
</dbReference>
<evidence type="ECO:0000313" key="5">
    <source>
        <dbReference type="EMBL" id="MBD5770985.1"/>
    </source>
</evidence>
<dbReference type="RefSeq" id="WP_191594344.1">
    <property type="nucleotide sequence ID" value="NZ_JACYFC010000002.1"/>
</dbReference>
<dbReference type="EMBL" id="JACYFC010000002">
    <property type="protein sequence ID" value="MBD5770985.1"/>
    <property type="molecule type" value="Genomic_DNA"/>
</dbReference>
<dbReference type="InterPro" id="IPR029062">
    <property type="entry name" value="Class_I_gatase-like"/>
</dbReference>
<dbReference type="Pfam" id="PF01965">
    <property type="entry name" value="DJ-1_PfpI"/>
    <property type="match status" value="1"/>
</dbReference>
<comment type="caution">
    <text evidence="5">The sequence shown here is derived from an EMBL/GenBank/DDBJ whole genome shotgun (WGS) entry which is preliminary data.</text>
</comment>
<keyword evidence="5" id="KW-0315">Glutamine amidotransferase</keyword>
<accession>A0ABR8NY64</accession>
<dbReference type="InterPro" id="IPR002818">
    <property type="entry name" value="DJ-1/PfpI"/>
</dbReference>
<dbReference type="Gene3D" id="3.40.50.880">
    <property type="match status" value="1"/>
</dbReference>
<evidence type="ECO:0000256" key="2">
    <source>
        <dbReference type="ARBA" id="ARBA00023239"/>
    </source>
</evidence>
<dbReference type="SUPFAM" id="SSF52317">
    <property type="entry name" value="Class I glutamine amidotransferase-like"/>
    <property type="match status" value="1"/>
</dbReference>
<dbReference type="PANTHER" id="PTHR48094:SF11">
    <property type="entry name" value="GLUTATHIONE-INDEPENDENT GLYOXALASE HSP31-RELATED"/>
    <property type="match status" value="1"/>
</dbReference>
<dbReference type="Proteomes" id="UP000604161">
    <property type="component" value="Unassembled WGS sequence"/>
</dbReference>
<proteinExistence type="inferred from homology"/>
<evidence type="ECO:0000256" key="1">
    <source>
        <dbReference type="ARBA" id="ARBA00023016"/>
    </source>
</evidence>
<organism evidence="5 6">
    <name type="scientific">Marinomonas colpomeniae</name>
    <dbReference type="NCBI Taxonomy" id="2774408"/>
    <lineage>
        <taxon>Bacteria</taxon>
        <taxon>Pseudomonadati</taxon>
        <taxon>Pseudomonadota</taxon>
        <taxon>Gammaproteobacteria</taxon>
        <taxon>Oceanospirillales</taxon>
        <taxon>Oceanospirillaceae</taxon>
        <taxon>Marinomonas</taxon>
    </lineage>
</organism>